<reference evidence="3 4" key="1">
    <citation type="journal article" date="2011" name="J. Genet. Genomics">
        <title>Unraveling the Acidithiobacillus caldus complete genome and its central metabolisms for carbon assimilation.</title>
        <authorList>
            <person name="You X.Y."/>
            <person name="Guo X."/>
            <person name="Zheng H.J."/>
            <person name="Zhang M.J."/>
            <person name="Liu L.J."/>
            <person name="Zhu Y.Q."/>
            <person name="Zhu B."/>
            <person name="Wang S.Y."/>
            <person name="Zhao G.P."/>
            <person name="Poetsch A."/>
            <person name="Jiang C.Y."/>
            <person name="Liu S.J."/>
        </authorList>
    </citation>
    <scope>NUCLEOTIDE SEQUENCE [LARGE SCALE GENOMIC DNA]</scope>
    <source>
        <strain evidence="3 4">SM-1</strain>
        <plasmid evidence="4">Plasmid megaplasmid</plasmid>
    </source>
</reference>
<dbReference type="AlphaFoldDB" id="F9ZUI3"/>
<keyword evidence="3" id="KW-0614">Plasmid</keyword>
<dbReference type="InterPro" id="IPR011856">
    <property type="entry name" value="tRNA_endonuc-like_dom_sf"/>
</dbReference>
<keyword evidence="4" id="KW-1185">Reference proteome</keyword>
<dbReference type="HOGENOM" id="CLU_076083_0_1_6"/>
<dbReference type="SUPFAM" id="SSF52980">
    <property type="entry name" value="Restriction endonuclease-like"/>
    <property type="match status" value="1"/>
</dbReference>
<geneLocation type="plasmid" evidence="3">
    <name>megaplasmid</name>
</geneLocation>
<dbReference type="CDD" id="cd22362">
    <property type="entry name" value="TnsA_endonuclease-like"/>
    <property type="match status" value="1"/>
</dbReference>
<dbReference type="InterPro" id="IPR011335">
    <property type="entry name" value="Restrct_endonuc-II-like"/>
</dbReference>
<feature type="domain" description="TnsA endonuclease C-terminal" evidence="1">
    <location>
        <begin position="176"/>
        <end position="255"/>
    </location>
</feature>
<evidence type="ECO:0000259" key="1">
    <source>
        <dbReference type="Pfam" id="PF08721"/>
    </source>
</evidence>
<evidence type="ECO:0000313" key="4">
    <source>
        <dbReference type="Proteomes" id="UP000006135"/>
    </source>
</evidence>
<dbReference type="InterPro" id="IPR036390">
    <property type="entry name" value="WH_DNA-bd_sf"/>
</dbReference>
<dbReference type="Gene3D" id="3.40.1350.10">
    <property type="match status" value="1"/>
</dbReference>
<feature type="domain" description="TnsA endonuclease N-terminal" evidence="2">
    <location>
        <begin position="82"/>
        <end position="174"/>
    </location>
</feature>
<dbReference type="InterPro" id="IPR014832">
    <property type="entry name" value="TnsA_C"/>
</dbReference>
<name>F9ZUI3_ACICS</name>
<evidence type="ECO:0000313" key="3">
    <source>
        <dbReference type="EMBL" id="AEK59632.1"/>
    </source>
</evidence>
<dbReference type="EMBL" id="CP002574">
    <property type="protein sequence ID" value="AEK59632.1"/>
    <property type="molecule type" value="Genomic_DNA"/>
</dbReference>
<dbReference type="Gene3D" id="1.10.10.10">
    <property type="entry name" value="Winged helix-like DNA-binding domain superfamily/Winged helix DNA-binding domain"/>
    <property type="match status" value="1"/>
</dbReference>
<accession>F9ZUI3</accession>
<protein>
    <submittedName>
        <fullName evidence="3">Transposon Tn7 transposition protein TnsA</fullName>
    </submittedName>
</protein>
<dbReference type="InterPro" id="IPR014833">
    <property type="entry name" value="TnsA_N"/>
</dbReference>
<sequence length="284" mass="32819">MYFNAVLLKVRSMTSIHLDSRFQKWIKQGRGSGTGKDYQPWLTVRDLPSAGKSHRVWGFQTQRTHHLLSDLELAAFFLFDWNPVVTDIREQYPLRLDDTIEIATQAGIRHPEMRGQVQVMSTDFLVDTNKQNLPRMAIQVKTSSDLSNPRIIEKLELERRYWESKGVPWYLLTEKQILKTVTKNISWLYPAQLVLGEFEDTLNTAPLYLNFFLQNPALQISKAAMMLDQAYSLAPGESLQKIRSLMALRVFLFDIRKPWSALAVGELQASSDMHTLRDRYAANQ</sequence>
<proteinExistence type="predicted"/>
<organism evidence="3 4">
    <name type="scientific">Acidithiobacillus caldus (strain SM-1)</name>
    <dbReference type="NCBI Taxonomy" id="990288"/>
    <lineage>
        <taxon>Bacteria</taxon>
        <taxon>Pseudomonadati</taxon>
        <taxon>Pseudomonadota</taxon>
        <taxon>Acidithiobacillia</taxon>
        <taxon>Acidithiobacillales</taxon>
        <taxon>Acidithiobacillaceae</taxon>
        <taxon>Acidithiobacillus</taxon>
    </lineage>
</organism>
<dbReference type="Proteomes" id="UP000006135">
    <property type="component" value="Plasmid megaplasmid"/>
</dbReference>
<evidence type="ECO:0000259" key="2">
    <source>
        <dbReference type="Pfam" id="PF08722"/>
    </source>
</evidence>
<dbReference type="InterPro" id="IPR036388">
    <property type="entry name" value="WH-like_DNA-bd_sf"/>
</dbReference>
<dbReference type="KEGG" id="acu:Atc_m101"/>
<dbReference type="Pfam" id="PF08721">
    <property type="entry name" value="Tn7_Tnp_TnsA_C"/>
    <property type="match status" value="1"/>
</dbReference>
<dbReference type="SUPFAM" id="SSF46785">
    <property type="entry name" value="Winged helix' DNA-binding domain"/>
    <property type="match status" value="1"/>
</dbReference>
<dbReference type="Pfam" id="PF08722">
    <property type="entry name" value="Tn7_TnsA-like_N"/>
    <property type="match status" value="1"/>
</dbReference>
<gene>
    <name evidence="3" type="ordered locus">Atc_m101</name>
</gene>
<dbReference type="GO" id="GO:0003676">
    <property type="term" value="F:nucleic acid binding"/>
    <property type="evidence" value="ECO:0007669"/>
    <property type="project" value="InterPro"/>
</dbReference>